<dbReference type="Gene3D" id="3.30.800.10">
    <property type="entry name" value="Phosphatidylinositol Phosphate Kinase II Beta"/>
    <property type="match status" value="1"/>
</dbReference>
<keyword evidence="3" id="KW-0597">Phosphoprotein</keyword>
<dbReference type="OrthoDB" id="20783at2759"/>
<protein>
    <recommendedName>
        <fullName evidence="2">1-phosphatidylinositol-4-phosphate 5-kinase</fullName>
        <ecNumber evidence="2">2.7.1.68</ecNumber>
    </recommendedName>
    <alternativeName>
        <fullName evidence="10">1-phosphatidylinositol 4-phosphate kinase</fullName>
    </alternativeName>
    <alternativeName>
        <fullName evidence="8">Diphosphoinositide kinase</fullName>
    </alternativeName>
    <alternativeName>
        <fullName evidence="9">PIP5K</fullName>
    </alternativeName>
</protein>
<dbReference type="InterPro" id="IPR027484">
    <property type="entry name" value="PInositol-4-P-5-kinase_N"/>
</dbReference>
<organism evidence="14 15">
    <name type="scientific">Elsinoe australis</name>
    <dbReference type="NCBI Taxonomy" id="40998"/>
    <lineage>
        <taxon>Eukaryota</taxon>
        <taxon>Fungi</taxon>
        <taxon>Dikarya</taxon>
        <taxon>Ascomycota</taxon>
        <taxon>Pezizomycotina</taxon>
        <taxon>Dothideomycetes</taxon>
        <taxon>Dothideomycetidae</taxon>
        <taxon>Myriangiales</taxon>
        <taxon>Elsinoaceae</taxon>
        <taxon>Elsinoe</taxon>
    </lineage>
</organism>
<evidence type="ECO:0000313" key="14">
    <source>
        <dbReference type="EMBL" id="PSK46084.1"/>
    </source>
</evidence>
<feature type="compositionally biased region" description="Polar residues" evidence="12">
    <location>
        <begin position="41"/>
        <end position="59"/>
    </location>
</feature>
<feature type="region of interest" description="Disordered" evidence="12">
    <location>
        <begin position="34"/>
        <end position="79"/>
    </location>
</feature>
<dbReference type="InterPro" id="IPR027483">
    <property type="entry name" value="PInositol-4-P-4/5-kinase_C_sf"/>
</dbReference>
<dbReference type="GO" id="GO:0005886">
    <property type="term" value="C:plasma membrane"/>
    <property type="evidence" value="ECO:0007669"/>
    <property type="project" value="TreeGrafter"/>
</dbReference>
<evidence type="ECO:0000256" key="12">
    <source>
        <dbReference type="SAM" id="MobiDB-lite"/>
    </source>
</evidence>
<keyword evidence="7 11" id="KW-0067">ATP-binding</keyword>
<dbReference type="CDD" id="cd17303">
    <property type="entry name" value="PIPKc_PIP5K_yeast_like"/>
    <property type="match status" value="1"/>
</dbReference>
<evidence type="ECO:0000256" key="9">
    <source>
        <dbReference type="ARBA" id="ARBA00080374"/>
    </source>
</evidence>
<evidence type="ECO:0000256" key="8">
    <source>
        <dbReference type="ARBA" id="ARBA00078403"/>
    </source>
</evidence>
<evidence type="ECO:0000256" key="4">
    <source>
        <dbReference type="ARBA" id="ARBA00022679"/>
    </source>
</evidence>
<dbReference type="GO" id="GO:0046854">
    <property type="term" value="P:phosphatidylinositol phosphate biosynthetic process"/>
    <property type="evidence" value="ECO:0007669"/>
    <property type="project" value="UniProtKB-ARBA"/>
</dbReference>
<sequence>MPDIDGVIQVSQTQPYKPNANVANGHIEKHHNHAAPDKVDSVTQQDHPTSTLERSNSVIEQKPERHNSFNEKNDTLSGPLTIQKRRSNNLTVPQDEDAVRWAERIKERRISSKRRREEELDDERVLMGTKVAEGHENFETAYNMLTGIRFCVSRCNAKIDRDLTTVDFRERRKTSFDVLGTELTPATKHDFKFKDYAPWVFRHLRELFHIDPATYLMSLTDKYILSELGSPGKSGSFFYFSRDYKYIIKTVHHHEAKFLRKILPQYYEHVKNNPDTLLSQFYGLHRVKTAKGNKFHFVIMNNLFPAHKDIHRTYDLKGSLVGREYDEEKLAENPQATLKDLNWMKRNMHLEFGPTKGDKLKDQMERDVRFLQKLGIMDYSLLVGIHDLNRGNADNIRNKTLKVFQPGGERILSGATNVTNLTSLSEAATTTSFEMPSNASTTGLASQQSNQPFPNTLTRTPSKIENARKASQLRQLVKAERPVPMDQTRNKMPERQIDSKKDTYWYAEEGGLRATHEDDRPGEEIYYLGIIDCLTRYSMVKRGEHLWKSLTSSESEISAVPPHRYGERFLAFMKKAVAPREQAGDFVL</sequence>
<dbReference type="SMART" id="SM00330">
    <property type="entry name" value="PIPKc"/>
    <property type="match status" value="1"/>
</dbReference>
<dbReference type="Pfam" id="PF01504">
    <property type="entry name" value="PIP5K"/>
    <property type="match status" value="1"/>
</dbReference>
<dbReference type="EMBL" id="NHZQ01000236">
    <property type="protein sequence ID" value="PSK46084.1"/>
    <property type="molecule type" value="Genomic_DNA"/>
</dbReference>
<evidence type="ECO:0000256" key="10">
    <source>
        <dbReference type="ARBA" id="ARBA00082306"/>
    </source>
</evidence>
<keyword evidence="5 11" id="KW-0547">Nucleotide-binding</keyword>
<evidence type="ECO:0000256" key="1">
    <source>
        <dbReference type="ARBA" id="ARBA00000444"/>
    </source>
</evidence>
<dbReference type="PROSITE" id="PS51455">
    <property type="entry name" value="PIPK"/>
    <property type="match status" value="1"/>
</dbReference>
<dbReference type="FunFam" id="3.30.800.10:FF:000009">
    <property type="entry name" value="Phosphatidylinositol 4-phosphate 5-kinase its3"/>
    <property type="match status" value="1"/>
</dbReference>
<accession>A0A2P7ZCZ1</accession>
<evidence type="ECO:0000256" key="7">
    <source>
        <dbReference type="ARBA" id="ARBA00022840"/>
    </source>
</evidence>
<reference evidence="14 15" key="1">
    <citation type="submission" date="2017-05" db="EMBL/GenBank/DDBJ databases">
        <title>Draft genome sequence of Elsinoe australis.</title>
        <authorList>
            <person name="Cheng Q."/>
        </authorList>
    </citation>
    <scope>NUCLEOTIDE SEQUENCE [LARGE SCALE GENOMIC DNA]</scope>
    <source>
        <strain evidence="14 15">NL1</strain>
    </source>
</reference>
<evidence type="ECO:0000256" key="5">
    <source>
        <dbReference type="ARBA" id="ARBA00022741"/>
    </source>
</evidence>
<evidence type="ECO:0000313" key="15">
    <source>
        <dbReference type="Proteomes" id="UP000243723"/>
    </source>
</evidence>
<dbReference type="Gene3D" id="3.30.810.10">
    <property type="entry name" value="2-Layer Sandwich"/>
    <property type="match status" value="1"/>
</dbReference>
<name>A0A2P7ZCZ1_9PEZI</name>
<comment type="caution">
    <text evidence="14">The sequence shown here is derived from an EMBL/GenBank/DDBJ whole genome shotgun (WGS) entry which is preliminary data.</text>
</comment>
<evidence type="ECO:0000256" key="11">
    <source>
        <dbReference type="PROSITE-ProRule" id="PRU00781"/>
    </source>
</evidence>
<dbReference type="GO" id="GO:0005524">
    <property type="term" value="F:ATP binding"/>
    <property type="evidence" value="ECO:0007669"/>
    <property type="project" value="UniProtKB-UniRule"/>
</dbReference>
<dbReference type="STRING" id="40998.A0A2P7ZCZ1"/>
<dbReference type="GO" id="GO:0016308">
    <property type="term" value="F:1-phosphatidylinositol-4-phosphate 5-kinase activity"/>
    <property type="evidence" value="ECO:0007669"/>
    <property type="project" value="UniProtKB-EC"/>
</dbReference>
<dbReference type="InterPro" id="IPR023610">
    <property type="entry name" value="PInositol-4/5-P-5/4-kinase"/>
</dbReference>
<keyword evidence="15" id="KW-1185">Reference proteome</keyword>
<dbReference type="Proteomes" id="UP000243723">
    <property type="component" value="Unassembled WGS sequence"/>
</dbReference>
<feature type="compositionally biased region" description="Polar residues" evidence="12">
    <location>
        <begin position="433"/>
        <end position="463"/>
    </location>
</feature>
<dbReference type="InterPro" id="IPR002498">
    <property type="entry name" value="PInositol-4-P-4/5-kinase_core"/>
</dbReference>
<evidence type="ECO:0000256" key="2">
    <source>
        <dbReference type="ARBA" id="ARBA00012172"/>
    </source>
</evidence>
<feature type="domain" description="PIPK" evidence="13">
    <location>
        <begin position="134"/>
        <end position="577"/>
    </location>
</feature>
<comment type="catalytic activity">
    <reaction evidence="1">
        <text>a 1,2-diacyl-sn-glycero-3-phospho-(1D-myo-inositol 4-phosphate) + ATP = a 1,2-diacyl-sn-glycero-3-phospho-(1D-myo-inositol-4,5-bisphosphate) + ADP + H(+)</text>
        <dbReference type="Rhea" id="RHEA:14425"/>
        <dbReference type="ChEBI" id="CHEBI:15378"/>
        <dbReference type="ChEBI" id="CHEBI:30616"/>
        <dbReference type="ChEBI" id="CHEBI:58178"/>
        <dbReference type="ChEBI" id="CHEBI:58456"/>
        <dbReference type="ChEBI" id="CHEBI:456216"/>
        <dbReference type="EC" id="2.7.1.68"/>
    </reaction>
</comment>
<keyword evidence="6 11" id="KW-0418">Kinase</keyword>
<evidence type="ECO:0000256" key="3">
    <source>
        <dbReference type="ARBA" id="ARBA00022553"/>
    </source>
</evidence>
<feature type="compositionally biased region" description="Basic and acidic residues" evidence="12">
    <location>
        <begin position="61"/>
        <end position="74"/>
    </location>
</feature>
<feature type="region of interest" description="Disordered" evidence="12">
    <location>
        <begin position="429"/>
        <end position="468"/>
    </location>
</feature>
<evidence type="ECO:0000256" key="6">
    <source>
        <dbReference type="ARBA" id="ARBA00022777"/>
    </source>
</evidence>
<dbReference type="SUPFAM" id="SSF56104">
    <property type="entry name" value="SAICAR synthase-like"/>
    <property type="match status" value="1"/>
</dbReference>
<evidence type="ECO:0000259" key="13">
    <source>
        <dbReference type="PROSITE" id="PS51455"/>
    </source>
</evidence>
<dbReference type="PANTHER" id="PTHR23086">
    <property type="entry name" value="PHOSPHATIDYLINOSITOL-4-PHOSPHATE 5-KINASE"/>
    <property type="match status" value="1"/>
</dbReference>
<dbReference type="AlphaFoldDB" id="A0A2P7ZCZ1"/>
<gene>
    <name evidence="14" type="ORF">B9Z65_5052</name>
</gene>
<dbReference type="EC" id="2.7.1.68" evidence="2"/>
<dbReference type="PANTHER" id="PTHR23086:SF8">
    <property type="entry name" value="PHOSPHATIDYLINOSITOL 5-PHOSPHATE 4-KINASE, ISOFORM A"/>
    <property type="match status" value="1"/>
</dbReference>
<proteinExistence type="predicted"/>
<keyword evidence="4 11" id="KW-0808">Transferase</keyword>